<proteinExistence type="predicted"/>
<dbReference type="HOGENOM" id="CLU_2441636_0_0_1"/>
<dbReference type="Proteomes" id="UP000054166">
    <property type="component" value="Unassembled WGS sequence"/>
</dbReference>
<organism evidence="1 2">
    <name type="scientific">Piloderma croceum (strain F 1598)</name>
    <dbReference type="NCBI Taxonomy" id="765440"/>
    <lineage>
        <taxon>Eukaryota</taxon>
        <taxon>Fungi</taxon>
        <taxon>Dikarya</taxon>
        <taxon>Basidiomycota</taxon>
        <taxon>Agaricomycotina</taxon>
        <taxon>Agaricomycetes</taxon>
        <taxon>Agaricomycetidae</taxon>
        <taxon>Atheliales</taxon>
        <taxon>Atheliaceae</taxon>
        <taxon>Piloderma</taxon>
    </lineage>
</organism>
<keyword evidence="2" id="KW-1185">Reference proteome</keyword>
<evidence type="ECO:0000313" key="1">
    <source>
        <dbReference type="EMBL" id="KIM89961.1"/>
    </source>
</evidence>
<name>A0A0C3GH59_PILCF</name>
<accession>A0A0C3GH59</accession>
<dbReference type="AlphaFoldDB" id="A0A0C3GH59"/>
<dbReference type="InParanoid" id="A0A0C3GH59"/>
<evidence type="ECO:0000313" key="2">
    <source>
        <dbReference type="Proteomes" id="UP000054166"/>
    </source>
</evidence>
<dbReference type="EMBL" id="KN832974">
    <property type="protein sequence ID" value="KIM89961.1"/>
    <property type="molecule type" value="Genomic_DNA"/>
</dbReference>
<reference evidence="2" key="2">
    <citation type="submission" date="2015-01" db="EMBL/GenBank/DDBJ databases">
        <title>Evolutionary Origins and Diversification of the Mycorrhizal Mutualists.</title>
        <authorList>
            <consortium name="DOE Joint Genome Institute"/>
            <consortium name="Mycorrhizal Genomics Consortium"/>
            <person name="Kohler A."/>
            <person name="Kuo A."/>
            <person name="Nagy L.G."/>
            <person name="Floudas D."/>
            <person name="Copeland A."/>
            <person name="Barry K.W."/>
            <person name="Cichocki N."/>
            <person name="Veneault-Fourrey C."/>
            <person name="LaButti K."/>
            <person name="Lindquist E.A."/>
            <person name="Lipzen A."/>
            <person name="Lundell T."/>
            <person name="Morin E."/>
            <person name="Murat C."/>
            <person name="Riley R."/>
            <person name="Ohm R."/>
            <person name="Sun H."/>
            <person name="Tunlid A."/>
            <person name="Henrissat B."/>
            <person name="Grigoriev I.V."/>
            <person name="Hibbett D.S."/>
            <person name="Martin F."/>
        </authorList>
    </citation>
    <scope>NUCLEOTIDE SEQUENCE [LARGE SCALE GENOMIC DNA]</scope>
    <source>
        <strain evidence="2">F 1598</strain>
    </source>
</reference>
<gene>
    <name evidence="1" type="ORF">PILCRDRAFT_812754</name>
</gene>
<sequence length="90" mass="10199">MPLSYAETELATVEEQRPPTKVRVNLNHFVQGFLRNLVMQIRDPCVRVSWCRRLRTRISCVATPVISRTPASSPHAHLACGRRTPVGFKS</sequence>
<protein>
    <submittedName>
        <fullName evidence="1">Uncharacterized protein</fullName>
    </submittedName>
</protein>
<reference evidence="1 2" key="1">
    <citation type="submission" date="2014-04" db="EMBL/GenBank/DDBJ databases">
        <authorList>
            <consortium name="DOE Joint Genome Institute"/>
            <person name="Kuo A."/>
            <person name="Tarkka M."/>
            <person name="Buscot F."/>
            <person name="Kohler A."/>
            <person name="Nagy L.G."/>
            <person name="Floudas D."/>
            <person name="Copeland A."/>
            <person name="Barry K.W."/>
            <person name="Cichocki N."/>
            <person name="Veneault-Fourrey C."/>
            <person name="LaButti K."/>
            <person name="Lindquist E.A."/>
            <person name="Lipzen A."/>
            <person name="Lundell T."/>
            <person name="Morin E."/>
            <person name="Murat C."/>
            <person name="Sun H."/>
            <person name="Tunlid A."/>
            <person name="Henrissat B."/>
            <person name="Grigoriev I.V."/>
            <person name="Hibbett D.S."/>
            <person name="Martin F."/>
            <person name="Nordberg H.P."/>
            <person name="Cantor M.N."/>
            <person name="Hua S.X."/>
        </authorList>
    </citation>
    <scope>NUCLEOTIDE SEQUENCE [LARGE SCALE GENOMIC DNA]</scope>
    <source>
        <strain evidence="1 2">F 1598</strain>
    </source>
</reference>